<dbReference type="PROSITE" id="PS51186">
    <property type="entry name" value="GNAT"/>
    <property type="match status" value="1"/>
</dbReference>
<keyword evidence="1" id="KW-0614">Plasmid</keyword>
<dbReference type="InterPro" id="IPR000182">
    <property type="entry name" value="GNAT_dom"/>
</dbReference>
<dbReference type="PANTHER" id="PTHR43792">
    <property type="entry name" value="GNAT FAMILY, PUTATIVE (AFU_ORTHOLOGUE AFUA_3G00765)-RELATED-RELATED"/>
    <property type="match status" value="1"/>
</dbReference>
<dbReference type="Pfam" id="PF13302">
    <property type="entry name" value="Acetyltransf_3"/>
    <property type="match status" value="1"/>
</dbReference>
<protein>
    <submittedName>
        <fullName evidence="1">Uncharacterized protein</fullName>
    </submittedName>
</protein>
<proteinExistence type="predicted"/>
<dbReference type="RefSeq" id="WP_119840873.1">
    <property type="nucleotide sequence ID" value="NZ_CP060438.1"/>
</dbReference>
<evidence type="ECO:0000313" key="2">
    <source>
        <dbReference type="Proteomes" id="UP000283786"/>
    </source>
</evidence>
<evidence type="ECO:0000313" key="1">
    <source>
        <dbReference type="EMBL" id="QPM92457.1"/>
    </source>
</evidence>
<name>A0A418SBN1_9RHOB</name>
<sequence>MTEIPTLTTDRLILRPMWAQDWDGYHRLMTSTRSVYMGGPFSLSTAWGMFCADHAQWSLFGCGALMIDSAATGTCLGQVGINAGPLFPEHELGWCLYPDAEGQGFAREAAIALRTWARDVKGLATLVSYIDPDNARSVRLAERLGATLDPGALRPDPSDLVYRHYG</sequence>
<accession>A0A418SBN1</accession>
<dbReference type="OrthoDB" id="6293260at2"/>
<dbReference type="InterPro" id="IPR016181">
    <property type="entry name" value="Acyl_CoA_acyltransferase"/>
</dbReference>
<dbReference type="Gene3D" id="3.40.630.30">
    <property type="match status" value="1"/>
</dbReference>
<dbReference type="InterPro" id="IPR051531">
    <property type="entry name" value="N-acetyltransferase"/>
</dbReference>
<dbReference type="PANTHER" id="PTHR43792:SF1">
    <property type="entry name" value="N-ACETYLTRANSFERASE DOMAIN-CONTAINING PROTEIN"/>
    <property type="match status" value="1"/>
</dbReference>
<geneLocation type="plasmid" evidence="1 2">
    <name>p111</name>
</geneLocation>
<organism evidence="1 2">
    <name type="scientific">Pseudooceanicola algae</name>
    <dbReference type="NCBI Taxonomy" id="1537215"/>
    <lineage>
        <taxon>Bacteria</taxon>
        <taxon>Pseudomonadati</taxon>
        <taxon>Pseudomonadota</taxon>
        <taxon>Alphaproteobacteria</taxon>
        <taxon>Rhodobacterales</taxon>
        <taxon>Paracoccaceae</taxon>
        <taxon>Pseudooceanicola</taxon>
    </lineage>
</organism>
<dbReference type="SUPFAM" id="SSF55729">
    <property type="entry name" value="Acyl-CoA N-acyltransferases (Nat)"/>
    <property type="match status" value="1"/>
</dbReference>
<dbReference type="Proteomes" id="UP000283786">
    <property type="component" value="Plasmid p111"/>
</dbReference>
<keyword evidence="2" id="KW-1185">Reference proteome</keyword>
<dbReference type="AlphaFoldDB" id="A0A418SBN1"/>
<gene>
    <name evidence="1" type="ORF">PSAL_037210</name>
</gene>
<dbReference type="KEGG" id="palw:PSAL_037210"/>
<reference evidence="1 2" key="1">
    <citation type="submission" date="2020-08" db="EMBL/GenBank/DDBJ databases">
        <title>Genome sequence of Rhodobacteraceae bacterium Lw-13e.</title>
        <authorList>
            <person name="Poehlein A."/>
            <person name="Wolter L."/>
            <person name="Daniel R."/>
            <person name="Brinkhoff T."/>
        </authorList>
    </citation>
    <scope>NUCLEOTIDE SEQUENCE [LARGE SCALE GENOMIC DNA]</scope>
    <source>
        <strain evidence="1 2">Lw-13e</strain>
        <plasmid evidence="1 2">p111</plasmid>
    </source>
</reference>
<dbReference type="EMBL" id="CP060438">
    <property type="protein sequence ID" value="QPM92457.1"/>
    <property type="molecule type" value="Genomic_DNA"/>
</dbReference>
<dbReference type="GO" id="GO:0016747">
    <property type="term" value="F:acyltransferase activity, transferring groups other than amino-acyl groups"/>
    <property type="evidence" value="ECO:0007669"/>
    <property type="project" value="InterPro"/>
</dbReference>